<dbReference type="EMBL" id="JARBHB010000011">
    <property type="protein sequence ID" value="KAJ8873077.1"/>
    <property type="molecule type" value="Genomic_DNA"/>
</dbReference>
<keyword evidence="2" id="KW-1185">Reference proteome</keyword>
<name>A0ABQ9GM21_9NEOP</name>
<organism evidence="1 2">
    <name type="scientific">Dryococelus australis</name>
    <dbReference type="NCBI Taxonomy" id="614101"/>
    <lineage>
        <taxon>Eukaryota</taxon>
        <taxon>Metazoa</taxon>
        <taxon>Ecdysozoa</taxon>
        <taxon>Arthropoda</taxon>
        <taxon>Hexapoda</taxon>
        <taxon>Insecta</taxon>
        <taxon>Pterygota</taxon>
        <taxon>Neoptera</taxon>
        <taxon>Polyneoptera</taxon>
        <taxon>Phasmatodea</taxon>
        <taxon>Verophasmatodea</taxon>
        <taxon>Anareolatae</taxon>
        <taxon>Phasmatidae</taxon>
        <taxon>Eurycanthinae</taxon>
        <taxon>Dryococelus</taxon>
    </lineage>
</organism>
<protein>
    <submittedName>
        <fullName evidence="1">Uncharacterized protein</fullName>
    </submittedName>
</protein>
<accession>A0ABQ9GM21</accession>
<proteinExistence type="predicted"/>
<gene>
    <name evidence="1" type="ORF">PR048_026693</name>
</gene>
<evidence type="ECO:0000313" key="1">
    <source>
        <dbReference type="EMBL" id="KAJ8873077.1"/>
    </source>
</evidence>
<sequence length="85" mass="9427">MAEDTEIKRAVVSRGEENYNSWSIRTKAELVNTNCWKAVEPGFGDAKLTDLNNEQARVNKPACACIFSVVRDSILEDIGDIPLAK</sequence>
<dbReference type="Proteomes" id="UP001159363">
    <property type="component" value="Chromosome 10"/>
</dbReference>
<evidence type="ECO:0000313" key="2">
    <source>
        <dbReference type="Proteomes" id="UP001159363"/>
    </source>
</evidence>
<reference evidence="1 2" key="1">
    <citation type="submission" date="2023-02" db="EMBL/GenBank/DDBJ databases">
        <title>LHISI_Scaffold_Assembly.</title>
        <authorList>
            <person name="Stuart O.P."/>
            <person name="Cleave R."/>
            <person name="Magrath M.J.L."/>
            <person name="Mikheyev A.S."/>
        </authorList>
    </citation>
    <scope>NUCLEOTIDE SEQUENCE [LARGE SCALE GENOMIC DNA]</scope>
    <source>
        <strain evidence="1">Daus_M_001</strain>
        <tissue evidence="1">Leg muscle</tissue>
    </source>
</reference>
<comment type="caution">
    <text evidence="1">The sequence shown here is derived from an EMBL/GenBank/DDBJ whole genome shotgun (WGS) entry which is preliminary data.</text>
</comment>